<evidence type="ECO:0000256" key="11">
    <source>
        <dbReference type="SAM" id="MobiDB-lite"/>
    </source>
</evidence>
<keyword evidence="4 10" id="KW-0328">Glycosyltransferase</keyword>
<keyword evidence="7 10" id="KW-0119">Carbohydrate metabolism</keyword>
<dbReference type="CDD" id="cd04300">
    <property type="entry name" value="GT35_Glycogen_Phosphorylase"/>
    <property type="match status" value="1"/>
</dbReference>
<dbReference type="Proteomes" id="UP000718281">
    <property type="component" value="Unassembled WGS sequence"/>
</dbReference>
<dbReference type="PIRSF" id="PIRSF000460">
    <property type="entry name" value="Pprylas_GlgP"/>
    <property type="match status" value="1"/>
</dbReference>
<dbReference type="FunFam" id="3.40.50.2000:FF:000149">
    <property type="entry name" value="Glycogen phosphorylase, muscle form"/>
    <property type="match status" value="1"/>
</dbReference>
<feature type="modified residue" description="N6-(pyridoxal phosphate)lysine" evidence="9">
    <location>
        <position position="757"/>
    </location>
</feature>
<dbReference type="GO" id="GO:0030170">
    <property type="term" value="F:pyridoxal phosphate binding"/>
    <property type="evidence" value="ECO:0007669"/>
    <property type="project" value="InterPro"/>
</dbReference>
<dbReference type="EC" id="2.4.1.1" evidence="10"/>
<dbReference type="PANTHER" id="PTHR11468:SF3">
    <property type="entry name" value="GLYCOGEN PHOSPHORYLASE, LIVER FORM"/>
    <property type="match status" value="1"/>
</dbReference>
<comment type="similarity">
    <text evidence="3 10">Belongs to the glycogen phosphorylase family.</text>
</comment>
<dbReference type="InterPro" id="IPR011833">
    <property type="entry name" value="Glycg_phsphrylas"/>
</dbReference>
<dbReference type="Proteomes" id="UP000886632">
    <property type="component" value="Unassembled WGS sequence"/>
</dbReference>
<dbReference type="InterPro" id="IPR035090">
    <property type="entry name" value="Pyridoxal_P_attach_site"/>
</dbReference>
<dbReference type="Gene3D" id="3.40.50.2000">
    <property type="entry name" value="Glycogen Phosphorylase B"/>
    <property type="match status" value="2"/>
</dbReference>
<evidence type="ECO:0000256" key="6">
    <source>
        <dbReference type="ARBA" id="ARBA00022898"/>
    </source>
</evidence>
<evidence type="ECO:0000256" key="3">
    <source>
        <dbReference type="ARBA" id="ARBA00006047"/>
    </source>
</evidence>
<organism evidence="12 14">
    <name type="scientific">Candidatus Phosphoribacter hodrii</name>
    <dbReference type="NCBI Taxonomy" id="2953743"/>
    <lineage>
        <taxon>Bacteria</taxon>
        <taxon>Bacillati</taxon>
        <taxon>Actinomycetota</taxon>
        <taxon>Actinomycetes</taxon>
        <taxon>Micrococcales</taxon>
        <taxon>Dermatophilaceae</taxon>
        <taxon>Candidatus Phosphoribacter</taxon>
    </lineage>
</organism>
<dbReference type="NCBIfam" id="TIGR02093">
    <property type="entry name" value="P_ylase"/>
    <property type="match status" value="1"/>
</dbReference>
<dbReference type="InterPro" id="IPR000811">
    <property type="entry name" value="Glyco_trans_35"/>
</dbReference>
<evidence type="ECO:0000256" key="7">
    <source>
        <dbReference type="ARBA" id="ARBA00023277"/>
    </source>
</evidence>
<proteinExistence type="inferred from homology"/>
<comment type="function">
    <text evidence="10">Allosteric enzyme that catalyzes the rate-limiting step in glycogen catabolism, the phosphorolytic cleavage of glycogen to produce glucose-1-phosphate, and plays a central role in maintaining cellular and organismal glucose homeostasis.</text>
</comment>
<gene>
    <name evidence="12" type="ORF">IPF40_14700</name>
    <name evidence="13" type="ORF">IPP00_05215</name>
</gene>
<dbReference type="PROSITE" id="PS00102">
    <property type="entry name" value="PHOSPHORYLASE"/>
    <property type="match status" value="1"/>
</dbReference>
<evidence type="ECO:0000256" key="10">
    <source>
        <dbReference type="RuleBase" id="RU000587"/>
    </source>
</evidence>
<sequence length="907" mass="101373">MPHLCPAFSQLCDCPRSPLGGRFAGKWPLSSAETSCIDRTAATAVTPARENPAPRGPPTVPVDRTSEGAHADSPSVDFRDIGPAFPPTHPLALSPTVAPERTVDGFVQDYLRELNFGQGAALTRSTVNHQYLALARTVRHHLMAAWLETAQRRREHPTKMVGYLSAEYLLGRQLGNALMATDLRDVVNEAMKACGLDLRKVRVQEVEPGLGNGGLGRLAACFIDSLATMDVSCIGYGIRYEYGIFRQTFVDGRQAEVPDNWLSLGAPWEFPNPERAVRVDFGGRVEDVVDEAGVTRRQWVPAWNVLGIPYNYMVPGYRNGVVNTLRLWSAEATRAFDLTIFNSGDYAQAVRAQTFAENISKVLYPEDSTPQGRELRLQQQYFFVACSLRDYLDGTLPQGFDLRKLPEQIIFQLNDTHPVIAIPEFMRLLVDEKGMEWDEAWAITQKCFAYTCHTLLPEALEVWPTDLLGRLLPRHLEIIYRINEEFLASVRAAYPGDEMRARRMSIISDYPQAVRMAHLATVTAVRVNGVAELHSQLLRDKVLPDFSAFWPEKFTNVTNGITPRRFIRMANPALSQVITDAIGEGWVTDLERLRELEPYADDPAFRAEFRRAKAANKKRLYTLAEAFEGVSLPEGHLIDVMVKRLHEYKRQLLKVLHVVSTYEGILSGAVRAEDITPRLVVFGAKAAPGYFMAKEIIYLINRMATVINNDPLVKRQLIVGFPANYNVTLAEKIIPAADLSEQISLAGKEASGTGNMKFTLNGALTIGTDDGANVEIRRLVGDDNFFLFGMREPEVVALQAKGYVPSSYYESNPTLRRAIDLIASGHFTEGNRDAVGPIIGDLLSNDRFLVLADYQSYIDAQARVDTAYRDEEGWTRSAILNVARAGFFSSDRSMRDYIDRVWGLRQS</sequence>
<dbReference type="Pfam" id="PF00343">
    <property type="entry name" value="Phosphorylase"/>
    <property type="match status" value="1"/>
</dbReference>
<evidence type="ECO:0000313" key="12">
    <source>
        <dbReference type="EMBL" id="MBK6302222.1"/>
    </source>
</evidence>
<keyword evidence="6 9" id="KW-0663">Pyridoxal phosphate</keyword>
<comment type="function">
    <text evidence="8">Phosphorylase is an important allosteric enzyme in carbohydrate metabolism. Enzymes from different sources differ in their regulatory mechanisms and in their natural substrates. However, all known phosphorylases share catalytic and structural properties.</text>
</comment>
<evidence type="ECO:0000313" key="13">
    <source>
        <dbReference type="EMBL" id="MBL0003396.1"/>
    </source>
</evidence>
<comment type="caution">
    <text evidence="12">The sequence shown here is derived from an EMBL/GenBank/DDBJ whole genome shotgun (WGS) entry which is preliminary data.</text>
</comment>
<dbReference type="GO" id="GO:0005737">
    <property type="term" value="C:cytoplasm"/>
    <property type="evidence" value="ECO:0007669"/>
    <property type="project" value="TreeGrafter"/>
</dbReference>
<protein>
    <recommendedName>
        <fullName evidence="10">Alpha-1,4 glucan phosphorylase</fullName>
        <ecNumber evidence="10">2.4.1.1</ecNumber>
    </recommendedName>
</protein>
<dbReference type="PANTHER" id="PTHR11468">
    <property type="entry name" value="GLYCOGEN PHOSPHORYLASE"/>
    <property type="match status" value="1"/>
</dbReference>
<dbReference type="GO" id="GO:0005980">
    <property type="term" value="P:glycogen catabolic process"/>
    <property type="evidence" value="ECO:0007669"/>
    <property type="project" value="TreeGrafter"/>
</dbReference>
<evidence type="ECO:0000256" key="8">
    <source>
        <dbReference type="ARBA" id="ARBA00025174"/>
    </source>
</evidence>
<accession>A0A935CEU8</accession>
<evidence type="ECO:0000256" key="9">
    <source>
        <dbReference type="PIRSR" id="PIRSR000460-1"/>
    </source>
</evidence>
<reference evidence="12 14" key="1">
    <citation type="submission" date="2020-10" db="EMBL/GenBank/DDBJ databases">
        <title>Connecting structure to function with the recovery of over 1000 high-quality activated sludge metagenome-assembled genomes encoding full-length rRNA genes using long-read sequencing.</title>
        <authorList>
            <person name="Singleton C.M."/>
            <person name="Petriglieri F."/>
            <person name="Kristensen J.M."/>
            <person name="Kirkegaard R.H."/>
            <person name="Michaelsen T.Y."/>
            <person name="Andersen M.H."/>
            <person name="Karst S.M."/>
            <person name="Dueholm M.S."/>
            <person name="Nielsen P.H."/>
            <person name="Albertsen M."/>
        </authorList>
    </citation>
    <scope>NUCLEOTIDE SEQUENCE [LARGE SCALE GENOMIC DNA]</scope>
    <source>
        <strain evidence="12">AalE_18-Q3-R2-46_BAT3C.188</strain>
        <strain evidence="13">Ribe_18-Q3-R11-54_MAXAC.001</strain>
    </source>
</reference>
<dbReference type="EMBL" id="JADKGK010000011">
    <property type="protein sequence ID" value="MBL0003396.1"/>
    <property type="molecule type" value="Genomic_DNA"/>
</dbReference>
<dbReference type="EMBL" id="JADIXZ010000008">
    <property type="protein sequence ID" value="MBK6302222.1"/>
    <property type="molecule type" value="Genomic_DNA"/>
</dbReference>
<evidence type="ECO:0000313" key="14">
    <source>
        <dbReference type="Proteomes" id="UP000718281"/>
    </source>
</evidence>
<dbReference type="AlphaFoldDB" id="A0A935CEU8"/>
<evidence type="ECO:0000256" key="1">
    <source>
        <dbReference type="ARBA" id="ARBA00001275"/>
    </source>
</evidence>
<dbReference type="SUPFAM" id="SSF53756">
    <property type="entry name" value="UDP-Glycosyltransferase/glycogen phosphorylase"/>
    <property type="match status" value="1"/>
</dbReference>
<feature type="region of interest" description="Disordered" evidence="11">
    <location>
        <begin position="43"/>
        <end position="73"/>
    </location>
</feature>
<evidence type="ECO:0000256" key="2">
    <source>
        <dbReference type="ARBA" id="ARBA00001933"/>
    </source>
</evidence>
<name>A0A935CEU8_9MICO</name>
<dbReference type="GO" id="GO:0008184">
    <property type="term" value="F:glycogen phosphorylase activity"/>
    <property type="evidence" value="ECO:0007669"/>
    <property type="project" value="InterPro"/>
</dbReference>
<keyword evidence="5 10" id="KW-0808">Transferase</keyword>
<comment type="catalytic activity">
    <reaction evidence="1 10">
        <text>[(1-&gt;4)-alpha-D-glucosyl](n) + phosphate = [(1-&gt;4)-alpha-D-glucosyl](n-1) + alpha-D-glucose 1-phosphate</text>
        <dbReference type="Rhea" id="RHEA:41732"/>
        <dbReference type="Rhea" id="RHEA-COMP:9584"/>
        <dbReference type="Rhea" id="RHEA-COMP:9586"/>
        <dbReference type="ChEBI" id="CHEBI:15444"/>
        <dbReference type="ChEBI" id="CHEBI:43474"/>
        <dbReference type="ChEBI" id="CHEBI:58601"/>
        <dbReference type="EC" id="2.4.1.1"/>
    </reaction>
</comment>
<evidence type="ECO:0000256" key="4">
    <source>
        <dbReference type="ARBA" id="ARBA00022676"/>
    </source>
</evidence>
<comment type="cofactor">
    <cofactor evidence="2 10">
        <name>pyridoxal 5'-phosphate</name>
        <dbReference type="ChEBI" id="CHEBI:597326"/>
    </cofactor>
</comment>
<evidence type="ECO:0000256" key="5">
    <source>
        <dbReference type="ARBA" id="ARBA00022679"/>
    </source>
</evidence>